<evidence type="ECO:0000313" key="3">
    <source>
        <dbReference type="Proteomes" id="UP000490980"/>
    </source>
</evidence>
<feature type="chain" id="PRO_5031265669" evidence="1">
    <location>
        <begin position="20"/>
        <end position="161"/>
    </location>
</feature>
<evidence type="ECO:0000256" key="1">
    <source>
        <dbReference type="SAM" id="SignalP"/>
    </source>
</evidence>
<dbReference type="InterPro" id="IPR036182">
    <property type="entry name" value="PCuAC_sf"/>
</dbReference>
<dbReference type="InterPro" id="IPR007410">
    <property type="entry name" value="LpqE-like"/>
</dbReference>
<feature type="signal peptide" evidence="1">
    <location>
        <begin position="1"/>
        <end position="19"/>
    </location>
</feature>
<dbReference type="InterPro" id="IPR058248">
    <property type="entry name" value="Lxx211020-like"/>
</dbReference>
<dbReference type="AlphaFoldDB" id="A0A7X5UEP0"/>
<reference evidence="2 3" key="1">
    <citation type="submission" date="2020-03" db="EMBL/GenBank/DDBJ databases">
        <authorList>
            <person name="Lai Q."/>
        </authorList>
    </citation>
    <scope>NUCLEOTIDE SEQUENCE [LARGE SCALE GENOMIC DNA]</scope>
    <source>
        <strain evidence="2 3">CCUG 25036</strain>
    </source>
</reference>
<protein>
    <submittedName>
        <fullName evidence="2">Copper chaperone PCu(A)C</fullName>
    </submittedName>
</protein>
<keyword evidence="3" id="KW-1185">Reference proteome</keyword>
<name>A0A7X5UEP0_9GAMM</name>
<organism evidence="2 3">
    <name type="scientific">Luteibacter anthropi</name>
    <dbReference type="NCBI Taxonomy" id="564369"/>
    <lineage>
        <taxon>Bacteria</taxon>
        <taxon>Pseudomonadati</taxon>
        <taxon>Pseudomonadota</taxon>
        <taxon>Gammaproteobacteria</taxon>
        <taxon>Lysobacterales</taxon>
        <taxon>Rhodanobacteraceae</taxon>
        <taxon>Luteibacter</taxon>
    </lineage>
</organism>
<sequence length="161" mass="16720">MMLRSLAFALVLVAGGTHASDKPANKAVAKTPATASPVIASDGWIRVLPGTLPAGGFVTFENTSDRALSIVSADSADYGDVMIHRSSTEGGMGRMEMVDSVPLPAKQKTSFSPGGYHVMLMDAKHPVKAGDTLTVTFKLSDGEAVPVKMLARPANATGPHD</sequence>
<keyword evidence="1" id="KW-0732">Signal</keyword>
<dbReference type="PANTHER" id="PTHR36302">
    <property type="entry name" value="BLR7088 PROTEIN"/>
    <property type="match status" value="1"/>
</dbReference>
<dbReference type="SUPFAM" id="SSF110087">
    <property type="entry name" value="DR1885-like metal-binding protein"/>
    <property type="match status" value="1"/>
</dbReference>
<accession>A0A7X5UEP0</accession>
<proteinExistence type="predicted"/>
<dbReference type="Gene3D" id="2.60.40.1890">
    <property type="entry name" value="PCu(A)C copper chaperone"/>
    <property type="match status" value="1"/>
</dbReference>
<dbReference type="PANTHER" id="PTHR36302:SF1">
    <property type="entry name" value="COPPER CHAPERONE PCU(A)C"/>
    <property type="match status" value="1"/>
</dbReference>
<comment type="caution">
    <text evidence="2">The sequence shown here is derived from an EMBL/GenBank/DDBJ whole genome shotgun (WGS) entry which is preliminary data.</text>
</comment>
<gene>
    <name evidence="2" type="ORF">HBF25_21335</name>
</gene>
<dbReference type="Pfam" id="PF04314">
    <property type="entry name" value="PCuAC"/>
    <property type="match status" value="1"/>
</dbReference>
<dbReference type="EMBL" id="JAARLZ010000017">
    <property type="protein sequence ID" value="NII08934.1"/>
    <property type="molecule type" value="Genomic_DNA"/>
</dbReference>
<dbReference type="Proteomes" id="UP000490980">
    <property type="component" value="Unassembled WGS sequence"/>
</dbReference>
<evidence type="ECO:0000313" key="2">
    <source>
        <dbReference type="EMBL" id="NII08934.1"/>
    </source>
</evidence>